<keyword evidence="5 9" id="KW-0106">Calcium</keyword>
<feature type="transmembrane region" description="Helical" evidence="9">
    <location>
        <begin position="156"/>
        <end position="172"/>
    </location>
</feature>
<evidence type="ECO:0000256" key="8">
    <source>
        <dbReference type="ARBA" id="ARBA00023136"/>
    </source>
</evidence>
<gene>
    <name evidence="11" type="ORF">MicloDRAFT_00018780</name>
</gene>
<keyword evidence="4 9" id="KW-0812">Transmembrane</keyword>
<dbReference type="GO" id="GO:0012505">
    <property type="term" value="C:endomembrane system"/>
    <property type="evidence" value="ECO:0007669"/>
    <property type="project" value="UniProtKB-SubCell"/>
</dbReference>
<evidence type="ECO:0000256" key="6">
    <source>
        <dbReference type="ARBA" id="ARBA00022989"/>
    </source>
</evidence>
<feature type="transmembrane region" description="Helical" evidence="9">
    <location>
        <begin position="335"/>
        <end position="352"/>
    </location>
</feature>
<comment type="similarity">
    <text evidence="9">Belongs to the Ca(2+):cation antiporter (CaCA) (TC 2.A.19) family.</text>
</comment>
<keyword evidence="9" id="KW-0050">Antiport</keyword>
<keyword evidence="7 9" id="KW-0406">Ion transport</keyword>
<dbReference type="InterPro" id="IPR004713">
    <property type="entry name" value="CaH_exchang"/>
</dbReference>
<dbReference type="Pfam" id="PF01699">
    <property type="entry name" value="Na_Ca_ex"/>
    <property type="match status" value="2"/>
</dbReference>
<keyword evidence="2 9" id="KW-0813">Transport</keyword>
<feature type="transmembrane region" description="Helical" evidence="9">
    <location>
        <begin position="74"/>
        <end position="103"/>
    </location>
</feature>
<protein>
    <recommendedName>
        <fullName evidence="9">Ca(2+)/H(+) antiporter</fullName>
    </recommendedName>
</protein>
<evidence type="ECO:0000256" key="5">
    <source>
        <dbReference type="ARBA" id="ARBA00022837"/>
    </source>
</evidence>
<feature type="transmembrane region" description="Helical" evidence="9">
    <location>
        <begin position="233"/>
        <end position="254"/>
    </location>
</feature>
<feature type="domain" description="Sodium/calcium exchanger membrane region" evidence="10">
    <location>
        <begin position="233"/>
        <end position="376"/>
    </location>
</feature>
<evidence type="ECO:0000256" key="9">
    <source>
        <dbReference type="RuleBase" id="RU365028"/>
    </source>
</evidence>
<evidence type="ECO:0000256" key="7">
    <source>
        <dbReference type="ARBA" id="ARBA00023065"/>
    </source>
</evidence>
<dbReference type="EMBL" id="JH660641">
    <property type="protein sequence ID" value="EIM29404.1"/>
    <property type="molecule type" value="Genomic_DNA"/>
</dbReference>
<dbReference type="GO" id="GO:0006874">
    <property type="term" value="P:intracellular calcium ion homeostasis"/>
    <property type="evidence" value="ECO:0007669"/>
    <property type="project" value="TreeGrafter"/>
</dbReference>
<feature type="transmembrane region" description="Helical" evidence="9">
    <location>
        <begin position="266"/>
        <end position="288"/>
    </location>
</feature>
<dbReference type="InterPro" id="IPR004798">
    <property type="entry name" value="CAX-like"/>
</dbReference>
<dbReference type="eggNOG" id="COG0387">
    <property type="taxonomic scope" value="Bacteria"/>
</dbReference>
<evidence type="ECO:0000256" key="4">
    <source>
        <dbReference type="ARBA" id="ARBA00022692"/>
    </source>
</evidence>
<evidence type="ECO:0000259" key="10">
    <source>
        <dbReference type="Pfam" id="PF01699"/>
    </source>
</evidence>
<sequence length="382" mass="40371">MMRDKTYPDAHVMAEGTLLKRIPFRPSLLWLLVLAPIVVILEHLGSVPAGVIFFCAALAIVPFAKLIVQGTEQVAAYTGATVGGLLNATFGNLPELIIAMAALRAGLLEMVRASLVGALLANLLVALGLSFLLGGLRHHGQDYNPNAVRTYSSTMVLAWISLALPSAFHRALEDEPHLGVHDTLDLFVALVLLGLYALFLLYALRTHPETFAELNAPAPDEETEEHPSFARGVATLLIASLGAAWMSEILVGAAEQAGRALGMSQMFMGVIVLALVGGAAECGSAVAMGRANRPDLSIGIALGSCVQIALFVAPVLVLVAPAMGQPQFRLVFSQAEMWMLFGAVLLGATVTTTGQSTWFRGAQLLALYLIIAAILYLLPAAV</sequence>
<accession>I4YZL2</accession>
<evidence type="ECO:0000313" key="12">
    <source>
        <dbReference type="Proteomes" id="UP000003947"/>
    </source>
</evidence>
<dbReference type="Gene3D" id="1.20.1420.30">
    <property type="entry name" value="NCX, central ion-binding region"/>
    <property type="match status" value="1"/>
</dbReference>
<evidence type="ECO:0000313" key="11">
    <source>
        <dbReference type="EMBL" id="EIM29404.1"/>
    </source>
</evidence>
<evidence type="ECO:0000256" key="3">
    <source>
        <dbReference type="ARBA" id="ARBA00022568"/>
    </source>
</evidence>
<dbReference type="GO" id="GO:0016020">
    <property type="term" value="C:membrane"/>
    <property type="evidence" value="ECO:0007669"/>
    <property type="project" value="InterPro"/>
</dbReference>
<name>I4YZL2_9HYPH</name>
<dbReference type="NCBIfam" id="TIGR00378">
    <property type="entry name" value="cax"/>
    <property type="match status" value="1"/>
</dbReference>
<feature type="transmembrane region" description="Helical" evidence="9">
    <location>
        <begin position="300"/>
        <end position="323"/>
    </location>
</feature>
<feature type="transmembrane region" description="Helical" evidence="9">
    <location>
        <begin position="27"/>
        <end position="44"/>
    </location>
</feature>
<keyword evidence="12" id="KW-1185">Reference proteome</keyword>
<comment type="function">
    <text evidence="9">Ca(+)/H(+) antiporter that extrudes calcium in exchange for external protons.</text>
</comment>
<dbReference type="PANTHER" id="PTHR31503">
    <property type="entry name" value="VACUOLAR CALCIUM ION TRANSPORTER"/>
    <property type="match status" value="1"/>
</dbReference>
<dbReference type="STRING" id="864069.MicloDRAFT_00018780"/>
<keyword evidence="3 9" id="KW-0109">Calcium transport</keyword>
<feature type="transmembrane region" description="Helical" evidence="9">
    <location>
        <begin position="51"/>
        <end position="68"/>
    </location>
</feature>
<feature type="transmembrane region" description="Helical" evidence="9">
    <location>
        <begin position="358"/>
        <end position="378"/>
    </location>
</feature>
<feature type="transmembrane region" description="Helical" evidence="9">
    <location>
        <begin position="115"/>
        <end position="136"/>
    </location>
</feature>
<dbReference type="HOGENOM" id="CLU_008721_2_1_5"/>
<keyword evidence="6 9" id="KW-1133">Transmembrane helix</keyword>
<reference evidence="11 12" key="1">
    <citation type="submission" date="2012-02" db="EMBL/GenBank/DDBJ databases">
        <title>Improved High-Quality Draft sequence of Microvirga sp. WSM3557.</title>
        <authorList>
            <consortium name="US DOE Joint Genome Institute"/>
            <person name="Lucas S."/>
            <person name="Han J."/>
            <person name="Lapidus A."/>
            <person name="Cheng J.-F."/>
            <person name="Goodwin L."/>
            <person name="Pitluck S."/>
            <person name="Peters L."/>
            <person name="Zhang X."/>
            <person name="Detter J.C."/>
            <person name="Han C."/>
            <person name="Tapia R."/>
            <person name="Land M."/>
            <person name="Hauser L."/>
            <person name="Kyrpides N."/>
            <person name="Ivanova N."/>
            <person name="Pagani I."/>
            <person name="Brau L."/>
            <person name="Yates R."/>
            <person name="O'Hara G."/>
            <person name="Rui T."/>
            <person name="Howieson J."/>
            <person name="Reeve W."/>
            <person name="Woyke T."/>
        </authorList>
    </citation>
    <scope>NUCLEOTIDE SEQUENCE [LARGE SCALE GENOMIC DNA]</scope>
    <source>
        <strain evidence="11 12">WSM3557</strain>
    </source>
</reference>
<organism evidence="11 12">
    <name type="scientific">Microvirga lotononidis</name>
    <dbReference type="NCBI Taxonomy" id="864069"/>
    <lineage>
        <taxon>Bacteria</taxon>
        <taxon>Pseudomonadati</taxon>
        <taxon>Pseudomonadota</taxon>
        <taxon>Alphaproteobacteria</taxon>
        <taxon>Hyphomicrobiales</taxon>
        <taxon>Methylobacteriaceae</taxon>
        <taxon>Microvirga</taxon>
    </lineage>
</organism>
<dbReference type="InterPro" id="IPR044880">
    <property type="entry name" value="NCX_ion-bd_dom_sf"/>
</dbReference>
<dbReference type="PANTHER" id="PTHR31503:SF22">
    <property type="entry name" value="VACUOLAR CALCIUM ION TRANSPORTER"/>
    <property type="match status" value="1"/>
</dbReference>
<evidence type="ECO:0000256" key="2">
    <source>
        <dbReference type="ARBA" id="ARBA00022448"/>
    </source>
</evidence>
<keyword evidence="8 9" id="KW-0472">Membrane</keyword>
<dbReference type="PATRIC" id="fig|864069.3.peg.2066"/>
<dbReference type="Proteomes" id="UP000003947">
    <property type="component" value="Unassembled WGS sequence"/>
</dbReference>
<evidence type="ECO:0000256" key="1">
    <source>
        <dbReference type="ARBA" id="ARBA00004127"/>
    </source>
</evidence>
<comment type="subcellular location">
    <subcellularLocation>
        <location evidence="1">Endomembrane system</location>
        <topology evidence="1">Multi-pass membrane protein</topology>
    </subcellularLocation>
</comment>
<dbReference type="InterPro" id="IPR004837">
    <property type="entry name" value="NaCa_Exmemb"/>
</dbReference>
<feature type="domain" description="Sodium/calcium exchanger membrane region" evidence="10">
    <location>
        <begin position="51"/>
        <end position="204"/>
    </location>
</feature>
<dbReference type="GO" id="GO:0015369">
    <property type="term" value="F:calcium:proton antiporter activity"/>
    <property type="evidence" value="ECO:0007669"/>
    <property type="project" value="UniProtKB-UniRule"/>
</dbReference>
<dbReference type="AlphaFoldDB" id="I4YZL2"/>
<feature type="transmembrane region" description="Helical" evidence="9">
    <location>
        <begin position="184"/>
        <end position="204"/>
    </location>
</feature>
<proteinExistence type="inferred from homology"/>